<dbReference type="GO" id="GO:0006633">
    <property type="term" value="P:fatty acid biosynthetic process"/>
    <property type="evidence" value="ECO:0007669"/>
    <property type="project" value="TreeGrafter"/>
</dbReference>
<keyword evidence="1" id="KW-0596">Phosphopantetheine</keyword>
<feature type="domain" description="Ketosynthase family 3 (KS3)" evidence="3">
    <location>
        <begin position="1"/>
        <end position="461"/>
    </location>
</feature>
<dbReference type="Gene3D" id="3.40.47.10">
    <property type="match status" value="1"/>
</dbReference>
<dbReference type="InterPro" id="IPR016035">
    <property type="entry name" value="Acyl_Trfase/lysoPLipase"/>
</dbReference>
<dbReference type="SUPFAM" id="SSF53901">
    <property type="entry name" value="Thiolase-like"/>
    <property type="match status" value="1"/>
</dbReference>
<dbReference type="PROSITE" id="PS52004">
    <property type="entry name" value="KS3_2"/>
    <property type="match status" value="1"/>
</dbReference>
<feature type="non-terminal residue" evidence="4">
    <location>
        <position position="678"/>
    </location>
</feature>
<dbReference type="SMART" id="SM00825">
    <property type="entry name" value="PKS_KS"/>
    <property type="match status" value="1"/>
</dbReference>
<dbReference type="Pfam" id="PF02801">
    <property type="entry name" value="Ketoacyl-synt_C"/>
    <property type="match status" value="1"/>
</dbReference>
<organism evidence="4 5">
    <name type="scientific">Actinomadura logoneensis</name>
    <dbReference type="NCBI Taxonomy" id="2293572"/>
    <lineage>
        <taxon>Bacteria</taxon>
        <taxon>Bacillati</taxon>
        <taxon>Actinomycetota</taxon>
        <taxon>Actinomycetes</taxon>
        <taxon>Streptosporangiales</taxon>
        <taxon>Thermomonosporaceae</taxon>
        <taxon>Actinomadura</taxon>
    </lineage>
</organism>
<evidence type="ECO:0000313" key="5">
    <source>
        <dbReference type="Proteomes" id="UP000261811"/>
    </source>
</evidence>
<dbReference type="EMBL" id="QURH01000732">
    <property type="protein sequence ID" value="RFU38684.1"/>
    <property type="molecule type" value="Genomic_DNA"/>
</dbReference>
<dbReference type="InterPro" id="IPR014031">
    <property type="entry name" value="Ketoacyl_synth_C"/>
</dbReference>
<dbReference type="InterPro" id="IPR050091">
    <property type="entry name" value="PKS_NRPS_Biosynth_Enz"/>
</dbReference>
<dbReference type="PANTHER" id="PTHR43775">
    <property type="entry name" value="FATTY ACID SYNTHASE"/>
    <property type="match status" value="1"/>
</dbReference>
<accession>A0A372JFQ5</accession>
<proteinExistence type="predicted"/>
<reference evidence="4 5" key="1">
    <citation type="submission" date="2018-08" db="EMBL/GenBank/DDBJ databases">
        <title>Actinomadura jelena sp. nov., a novel Actinomycete isolated from soil in Chad.</title>
        <authorList>
            <person name="Shi L."/>
        </authorList>
    </citation>
    <scope>NUCLEOTIDE SEQUENCE [LARGE SCALE GENOMIC DNA]</scope>
    <source>
        <strain evidence="4 5">NEAU-G17</strain>
    </source>
</reference>
<evidence type="ECO:0000259" key="3">
    <source>
        <dbReference type="PROSITE" id="PS52004"/>
    </source>
</evidence>
<keyword evidence="2" id="KW-0597">Phosphoprotein</keyword>
<dbReference type="InterPro" id="IPR014030">
    <property type="entry name" value="Ketoacyl_synth_N"/>
</dbReference>
<dbReference type="InterPro" id="IPR016039">
    <property type="entry name" value="Thiolase-like"/>
</dbReference>
<evidence type="ECO:0000313" key="4">
    <source>
        <dbReference type="EMBL" id="RFU38684.1"/>
    </source>
</evidence>
<protein>
    <submittedName>
        <fullName evidence="4">Erythronolide synthase</fullName>
    </submittedName>
</protein>
<sequence length="678" mass="71791">MSRIAVVGLACRYPDAASPRELWENALAGRRAFRRLPDERMRLADYWDPDPAAPDRFYATNAAVIEGYEFDRVGHRIAGSTYRSTDLTHWLALDVAGRALADAGFPGGEGLPRERTGVVVGNTLTGEFARANLMRLRWPYVRRTLAAALREEGWADDRLGSFLADLEERYKEPFPAIDEDTLAGGLSNTIAGRVCNYFDLKGGGYTVDGACSSSLLSVATACRALLEGELDVAVAGGVDLSIDPFEIIGFAKTGALARREMRVYDRDSNGFWPGEGCGMVVLMRADLAREQGRRVYATVAGWGVSSDGKGGITRPEVSGYRLALRRAYERAGFGVETVALFEGHGTGTAVGDTTELTALSAARAEAAPDAPPAAIGSIKGMIGHTKAAAGVAGFIKAVLAVDARVLPPSVGSVDPHPVLAEDGAPLRTLRRAEPWPQDAPVRAGVTAMGFGGINTHIVLEGEGDGQDGRGRGRGLDAVTRELAASPQDAELLLLDAGTTAELRARVAELADWVPSVSYAQLADVADAARRRLSGRPYRAAVIATSPEQAERELRRLLEALDAGETALYTPNGSAFLGHVTRPARVGYLFPGQGAGRSTTGGALRRRFAEADAVYSRVRLPQTGDMAATEVAQPRIATGSLAGLRVLERLGLRADVAVGHSLGEITALHWAGAVGADAL</sequence>
<dbReference type="Gene3D" id="3.40.366.10">
    <property type="entry name" value="Malonyl-Coenzyme A Acyl Carrier Protein, domain 2"/>
    <property type="match status" value="1"/>
</dbReference>
<dbReference type="AlphaFoldDB" id="A0A372JFQ5"/>
<dbReference type="InterPro" id="IPR001227">
    <property type="entry name" value="Ac_transferase_dom_sf"/>
</dbReference>
<comment type="caution">
    <text evidence="4">The sequence shown here is derived from an EMBL/GenBank/DDBJ whole genome shotgun (WGS) entry which is preliminary data.</text>
</comment>
<keyword evidence="5" id="KW-1185">Reference proteome</keyword>
<dbReference type="InterPro" id="IPR020841">
    <property type="entry name" value="PKS_Beta-ketoAc_synthase_dom"/>
</dbReference>
<name>A0A372JFQ5_9ACTN</name>
<dbReference type="CDD" id="cd00833">
    <property type="entry name" value="PKS"/>
    <property type="match status" value="1"/>
</dbReference>
<gene>
    <name evidence="4" type="ORF">DZF91_26380</name>
</gene>
<dbReference type="GO" id="GO:0004312">
    <property type="term" value="F:fatty acid synthase activity"/>
    <property type="evidence" value="ECO:0007669"/>
    <property type="project" value="TreeGrafter"/>
</dbReference>
<evidence type="ECO:0000256" key="1">
    <source>
        <dbReference type="ARBA" id="ARBA00022450"/>
    </source>
</evidence>
<dbReference type="SUPFAM" id="SSF52151">
    <property type="entry name" value="FabD/lysophospholipase-like"/>
    <property type="match status" value="1"/>
</dbReference>
<dbReference type="RefSeq" id="WP_268915979.1">
    <property type="nucleotide sequence ID" value="NZ_QURH01000732.1"/>
</dbReference>
<dbReference type="Proteomes" id="UP000261811">
    <property type="component" value="Unassembled WGS sequence"/>
</dbReference>
<evidence type="ECO:0000256" key="2">
    <source>
        <dbReference type="ARBA" id="ARBA00022553"/>
    </source>
</evidence>
<dbReference type="PANTHER" id="PTHR43775:SF37">
    <property type="entry name" value="SI:DKEY-61P9.11"/>
    <property type="match status" value="1"/>
</dbReference>
<dbReference type="Pfam" id="PF00109">
    <property type="entry name" value="ketoacyl-synt"/>
    <property type="match status" value="1"/>
</dbReference>